<dbReference type="EMBL" id="LSRX01002459">
    <property type="protein sequence ID" value="OLP75478.1"/>
    <property type="molecule type" value="Genomic_DNA"/>
</dbReference>
<dbReference type="AlphaFoldDB" id="A0A1Q9BXR5"/>
<name>A0A1Q9BXR5_SYMMI</name>
<evidence type="ECO:0000313" key="3">
    <source>
        <dbReference type="Proteomes" id="UP000186817"/>
    </source>
</evidence>
<evidence type="ECO:0000256" key="1">
    <source>
        <dbReference type="SAM" id="MobiDB-lite"/>
    </source>
</evidence>
<sequence length="485" mass="53002">MSSLATVLQCLMSSGPKERVAAFKGLTVHQLALLQEDIRTAMHVEPGRPAPASSSDAPAGSGAPRPAQPPTAPHQEEDNEDYAPRRHGRDYDNDWDRGVPSTAPRGPAPSPAPPRRGGFPPARQSYDEYDRHRAETERIWANAEFDDDWAYAQAAGYGAPPPSPQPTAQHLRPGSARDAPLLEVQRGTLAVLFVTELCTQVTPSDIAQHHLLDFLAAARASHSQDREVHQISAQSSIKALRWLARQAQWTALATALDSPVIKAYAVRGTVKDRREALPIPWCLVASWEQVVCQPRTALCTKLALGAMLLATHARLRFGDVQRIDVSSLSLSCSALHGTCYATKTTNMGQPFAVALGGISGRDSASCWTLHWLAALRSALEHTRTPREQVDFLWFNAQPELATLQEIAPASYCTAMLILRWAATLPWQQPGQGLHSAEAKQLTLHSMKSTALASAVQLGMDKELRLFQGHHRDSADLLLWAWVLVS</sequence>
<gene>
    <name evidence="2" type="ORF">AK812_SmicGene44715</name>
</gene>
<dbReference type="Proteomes" id="UP000186817">
    <property type="component" value="Unassembled WGS sequence"/>
</dbReference>
<feature type="region of interest" description="Disordered" evidence="1">
    <location>
        <begin position="45"/>
        <end position="130"/>
    </location>
</feature>
<evidence type="ECO:0000313" key="2">
    <source>
        <dbReference type="EMBL" id="OLP75478.1"/>
    </source>
</evidence>
<organism evidence="2 3">
    <name type="scientific">Symbiodinium microadriaticum</name>
    <name type="common">Dinoflagellate</name>
    <name type="synonym">Zooxanthella microadriatica</name>
    <dbReference type="NCBI Taxonomy" id="2951"/>
    <lineage>
        <taxon>Eukaryota</taxon>
        <taxon>Sar</taxon>
        <taxon>Alveolata</taxon>
        <taxon>Dinophyceae</taxon>
        <taxon>Suessiales</taxon>
        <taxon>Symbiodiniaceae</taxon>
        <taxon>Symbiodinium</taxon>
    </lineage>
</organism>
<reference evidence="2 3" key="1">
    <citation type="submission" date="2016-02" db="EMBL/GenBank/DDBJ databases">
        <title>Genome analysis of coral dinoflagellate symbionts highlights evolutionary adaptations to a symbiotic lifestyle.</title>
        <authorList>
            <person name="Aranda M."/>
            <person name="Li Y."/>
            <person name="Liew Y.J."/>
            <person name="Baumgarten S."/>
            <person name="Simakov O."/>
            <person name="Wilson M."/>
            <person name="Piel J."/>
            <person name="Ashoor H."/>
            <person name="Bougouffa S."/>
            <person name="Bajic V.B."/>
            <person name="Ryu T."/>
            <person name="Ravasi T."/>
            <person name="Bayer T."/>
            <person name="Micklem G."/>
            <person name="Kim H."/>
            <person name="Bhak J."/>
            <person name="Lajeunesse T.C."/>
            <person name="Voolstra C.R."/>
        </authorList>
    </citation>
    <scope>NUCLEOTIDE SEQUENCE [LARGE SCALE GENOMIC DNA]</scope>
    <source>
        <strain evidence="2 3">CCMP2467</strain>
    </source>
</reference>
<protein>
    <submittedName>
        <fullName evidence="2">Uncharacterized protein</fullName>
    </submittedName>
</protein>
<keyword evidence="3" id="KW-1185">Reference proteome</keyword>
<proteinExistence type="predicted"/>
<feature type="compositionally biased region" description="Low complexity" evidence="1">
    <location>
        <begin position="50"/>
        <end position="65"/>
    </location>
</feature>
<comment type="caution">
    <text evidence="2">The sequence shown here is derived from an EMBL/GenBank/DDBJ whole genome shotgun (WGS) entry which is preliminary data.</text>
</comment>
<accession>A0A1Q9BXR5</accession>
<dbReference type="OrthoDB" id="448159at2759"/>